<dbReference type="VEuPathDB" id="FungiDB:BO70DRAFT_400141"/>
<organism evidence="1 2">
    <name type="scientific">Aspergillus heteromorphus CBS 117.55</name>
    <dbReference type="NCBI Taxonomy" id="1448321"/>
    <lineage>
        <taxon>Eukaryota</taxon>
        <taxon>Fungi</taxon>
        <taxon>Dikarya</taxon>
        <taxon>Ascomycota</taxon>
        <taxon>Pezizomycotina</taxon>
        <taxon>Eurotiomycetes</taxon>
        <taxon>Eurotiomycetidae</taxon>
        <taxon>Eurotiales</taxon>
        <taxon>Aspergillaceae</taxon>
        <taxon>Aspergillus</taxon>
        <taxon>Aspergillus subgen. Circumdati</taxon>
    </lineage>
</organism>
<dbReference type="AlphaFoldDB" id="A0A317V4P6"/>
<dbReference type="InterPro" id="IPR036249">
    <property type="entry name" value="Thioredoxin-like_sf"/>
</dbReference>
<gene>
    <name evidence="1" type="ORF">BO70DRAFT_400141</name>
</gene>
<keyword evidence="2" id="KW-1185">Reference proteome</keyword>
<comment type="caution">
    <text evidence="1">The sequence shown here is derived from an EMBL/GenBank/DDBJ whole genome shotgun (WGS) entry which is preliminary data.</text>
</comment>
<dbReference type="Gene3D" id="3.40.30.10">
    <property type="entry name" value="Glutaredoxin"/>
    <property type="match status" value="1"/>
</dbReference>
<dbReference type="PANTHER" id="PTHR28630:SF3">
    <property type="entry name" value="PEROXIREDOXIN-LIKE 2C"/>
    <property type="match status" value="1"/>
</dbReference>
<dbReference type="Proteomes" id="UP000247233">
    <property type="component" value="Unassembled WGS sequence"/>
</dbReference>
<dbReference type="OrthoDB" id="40334at2759"/>
<dbReference type="EMBL" id="MSFL01000034">
    <property type="protein sequence ID" value="PWY69075.1"/>
    <property type="molecule type" value="Genomic_DNA"/>
</dbReference>
<sequence length="216" mass="24234">MADPAITRCEHTVPNEAALCDAYELELQSACGKRVRFGELVAGKGSHITTVVIFIRHFFCKYDQDYVRKVSQHLTESVLETLPNPTGPSQLIIIGCGDPRRIVPYVAETNTPFPIYTDPTGRIYKTLRMKKSLSGVTRPPSYAKASFFGSLRLVFKDMLRSGLRVFNGGSWRQNGGEWVFRGRRCVYAHRMETVSDHLTAEQLIEVLGQDVPPVKA</sequence>
<proteinExistence type="predicted"/>
<dbReference type="CDD" id="cd02970">
    <property type="entry name" value="PRX_like2"/>
    <property type="match status" value="1"/>
</dbReference>
<accession>A0A317V4P6</accession>
<evidence type="ECO:0000313" key="1">
    <source>
        <dbReference type="EMBL" id="PWY69075.1"/>
    </source>
</evidence>
<dbReference type="SUPFAM" id="SSF52833">
    <property type="entry name" value="Thioredoxin-like"/>
    <property type="match status" value="1"/>
</dbReference>
<evidence type="ECO:0008006" key="3">
    <source>
        <dbReference type="Google" id="ProtNLM"/>
    </source>
</evidence>
<name>A0A317V4P6_9EURO</name>
<dbReference type="InterPro" id="IPR032801">
    <property type="entry name" value="PXL2A/B/C"/>
</dbReference>
<dbReference type="PANTHER" id="PTHR28630">
    <property type="match status" value="1"/>
</dbReference>
<dbReference type="GeneID" id="37069136"/>
<evidence type="ECO:0000313" key="2">
    <source>
        <dbReference type="Proteomes" id="UP000247233"/>
    </source>
</evidence>
<dbReference type="RefSeq" id="XP_025395431.1">
    <property type="nucleotide sequence ID" value="XM_025546899.1"/>
</dbReference>
<dbReference type="STRING" id="1448321.A0A317V4P6"/>
<dbReference type="Pfam" id="PF13911">
    <property type="entry name" value="AhpC-TSA_2"/>
    <property type="match status" value="1"/>
</dbReference>
<reference evidence="1 2" key="1">
    <citation type="submission" date="2016-12" db="EMBL/GenBank/DDBJ databases">
        <title>The genomes of Aspergillus section Nigri reveals drivers in fungal speciation.</title>
        <authorList>
            <consortium name="DOE Joint Genome Institute"/>
            <person name="Vesth T.C."/>
            <person name="Nybo J."/>
            <person name="Theobald S."/>
            <person name="Brandl J."/>
            <person name="Frisvad J.C."/>
            <person name="Nielsen K.F."/>
            <person name="Lyhne E.K."/>
            <person name="Kogle M.E."/>
            <person name="Kuo A."/>
            <person name="Riley R."/>
            <person name="Clum A."/>
            <person name="Nolan M."/>
            <person name="Lipzen A."/>
            <person name="Salamov A."/>
            <person name="Henrissat B."/>
            <person name="Wiebenga A."/>
            <person name="De Vries R.P."/>
            <person name="Grigoriev I.V."/>
            <person name="Mortensen U.H."/>
            <person name="Andersen M.R."/>
            <person name="Baker S.E."/>
        </authorList>
    </citation>
    <scope>NUCLEOTIDE SEQUENCE [LARGE SCALE GENOMIC DNA]</scope>
    <source>
        <strain evidence="1 2">CBS 117.55</strain>
    </source>
</reference>
<protein>
    <recommendedName>
        <fullName evidence="3">AhpC/TSA antioxidant enzyme-domain-containing protein</fullName>
    </recommendedName>
</protein>